<dbReference type="EMBL" id="BATJ01000005">
    <property type="protein sequence ID" value="GAD66758.1"/>
    <property type="molecule type" value="Genomic_DNA"/>
</dbReference>
<keyword evidence="1" id="KW-0732">Signal</keyword>
<evidence type="ECO:0000256" key="1">
    <source>
        <dbReference type="SAM" id="SignalP"/>
    </source>
</evidence>
<evidence type="ECO:0000313" key="2">
    <source>
        <dbReference type="EMBL" id="GAD66758.1"/>
    </source>
</evidence>
<dbReference type="STRING" id="1219065.VPR01S_05_00530"/>
<protein>
    <recommendedName>
        <fullName evidence="4">Cytochrome c family protein</fullName>
    </recommendedName>
</protein>
<feature type="signal peptide" evidence="1">
    <location>
        <begin position="1"/>
        <end position="34"/>
    </location>
</feature>
<organism evidence="2 3">
    <name type="scientific">Vibrio proteolyticus NBRC 13287</name>
    <dbReference type="NCBI Taxonomy" id="1219065"/>
    <lineage>
        <taxon>Bacteria</taxon>
        <taxon>Pseudomonadati</taxon>
        <taxon>Pseudomonadota</taxon>
        <taxon>Gammaproteobacteria</taxon>
        <taxon>Vibrionales</taxon>
        <taxon>Vibrionaceae</taxon>
        <taxon>Vibrio</taxon>
    </lineage>
</organism>
<gene>
    <name evidence="2" type="ORF">VPR01S_05_00530</name>
</gene>
<name>U3BJD2_VIBPR</name>
<evidence type="ECO:0000313" key="3">
    <source>
        <dbReference type="Proteomes" id="UP000016570"/>
    </source>
</evidence>
<accession>U3BJD2</accession>
<reference evidence="2 3" key="1">
    <citation type="submission" date="2013-09" db="EMBL/GenBank/DDBJ databases">
        <title>Whole genome shotgun sequence of Vibrio proteolyticus NBRC 13287.</title>
        <authorList>
            <person name="Isaki S."/>
            <person name="Hosoyama A."/>
            <person name="Numata M."/>
            <person name="Hashimoto M."/>
            <person name="Hosoyama Y."/>
            <person name="Tsuchikane K."/>
            <person name="Noguchi M."/>
            <person name="Hirakata S."/>
            <person name="Ichikawa N."/>
            <person name="Ohji S."/>
            <person name="Yamazoe A."/>
            <person name="Fujita N."/>
        </authorList>
    </citation>
    <scope>NUCLEOTIDE SEQUENCE [LARGE SCALE GENOMIC DNA]</scope>
    <source>
        <strain evidence="2 3">NBRC 13287</strain>
    </source>
</reference>
<proteinExistence type="predicted"/>
<feature type="chain" id="PRO_5004640326" description="Cytochrome c family protein" evidence="1">
    <location>
        <begin position="35"/>
        <end position="525"/>
    </location>
</feature>
<sequence>MSNRHVRPIIRASFFYWLAVTLAMFSSIMQTARADTVPNPCTGFGTNPVSLTAQLPSSFSSRVQTNANCTAWQQFIYANWAADPNNPGYPNTKVPASDFGNPTKSDLTVWESFLQSSEVFTDSPTNALARSSKNRPLVLQQVSKTGALDLSAIGQASGEWLTDQRGNLVYYDIRLNPDEVDYIYNANPTGKNLTWAQGQLACAQGLGGLRLPSGYGDDITCDGKTRTFGGNVGAMEIKAAWIKLPEDGSLNYRYLTSQAVLVEPGADDIAVQQSNTVTVGLVGLHIIRHLPGASQMLWSTFEQVDNAPDAGTGMVNLPPNPNRKPQSSYTFFNPDCDPEQDIYYQCKPNWTPDMKAQTPCETESPRNPANCIPYSAPAQVNRVTPVVSTSNDVNAYVWSLLSADSVFNYYRLIDVQWPNNSTSVKAGSTTPLTTGDITPSDSTRIVANTTLETYVQSKDSCMDCHKYASIAKPAQTDVIAAFNKLKLAGNKAPRTMLSIGASKDKSEQSYGAYYSFIFSASTIRK</sequence>
<dbReference type="AlphaFoldDB" id="U3BJD2"/>
<dbReference type="Proteomes" id="UP000016570">
    <property type="component" value="Unassembled WGS sequence"/>
</dbReference>
<evidence type="ECO:0008006" key="4">
    <source>
        <dbReference type="Google" id="ProtNLM"/>
    </source>
</evidence>
<dbReference type="RefSeq" id="WP_021704736.1">
    <property type="nucleotide sequence ID" value="NZ_BATJ01000005.1"/>
</dbReference>
<comment type="caution">
    <text evidence="2">The sequence shown here is derived from an EMBL/GenBank/DDBJ whole genome shotgun (WGS) entry which is preliminary data.</text>
</comment>
<keyword evidence="3" id="KW-1185">Reference proteome</keyword>
<dbReference type="eggNOG" id="COG3258">
    <property type="taxonomic scope" value="Bacteria"/>
</dbReference>